<dbReference type="RefSeq" id="WP_036755058.1">
    <property type="nucleotide sequence ID" value="NZ_JAGSGC010000001.1"/>
</dbReference>
<evidence type="ECO:0000256" key="12">
    <source>
        <dbReference type="SAM" id="Phobius"/>
    </source>
</evidence>
<dbReference type="GO" id="GO:0055085">
    <property type="term" value="P:transmembrane transport"/>
    <property type="evidence" value="ECO:0007669"/>
    <property type="project" value="InterPro"/>
</dbReference>
<proteinExistence type="inferred from homology"/>
<dbReference type="STRING" id="1654360.EA58_16790"/>
<feature type="transmembrane region" description="Helical" evidence="12">
    <location>
        <begin position="301"/>
        <end position="322"/>
    </location>
</feature>
<evidence type="ECO:0000256" key="8">
    <source>
        <dbReference type="ARBA" id="ARBA00022692"/>
    </source>
</evidence>
<organism evidence="13 14">
    <name type="scientific">Photobacterium galatheae</name>
    <dbReference type="NCBI Taxonomy" id="1654360"/>
    <lineage>
        <taxon>Bacteria</taxon>
        <taxon>Pseudomonadati</taxon>
        <taxon>Pseudomonadota</taxon>
        <taxon>Gammaproteobacteria</taxon>
        <taxon>Vibrionales</taxon>
        <taxon>Vibrionaceae</taxon>
        <taxon>Photobacterium</taxon>
    </lineage>
</organism>
<dbReference type="AlphaFoldDB" id="A0A066RMN3"/>
<dbReference type="Proteomes" id="UP000027192">
    <property type="component" value="Unassembled WGS sequence"/>
</dbReference>
<evidence type="ECO:0000256" key="1">
    <source>
        <dbReference type="ARBA" id="ARBA00002265"/>
    </source>
</evidence>
<reference evidence="13 14" key="1">
    <citation type="submission" date="2014-04" db="EMBL/GenBank/DDBJ databases">
        <title>Draft genome sequence of Photobacterium halotolerans S2753: a solonamide, ngercheumicin and holomycin producer.</title>
        <authorList>
            <person name="Machado H.R."/>
            <person name="Gram L."/>
        </authorList>
    </citation>
    <scope>NUCLEOTIDE SEQUENCE [LARGE SCALE GENOMIC DNA]</scope>
    <source>
        <strain evidence="13 14">S2753</strain>
    </source>
</reference>
<feature type="transmembrane region" description="Helical" evidence="12">
    <location>
        <begin position="97"/>
        <end position="121"/>
    </location>
</feature>
<dbReference type="GO" id="GO:0043190">
    <property type="term" value="C:ATP-binding cassette (ABC) transporter complex"/>
    <property type="evidence" value="ECO:0007669"/>
    <property type="project" value="InterPro"/>
</dbReference>
<keyword evidence="10 12" id="KW-0472">Membrane</keyword>
<evidence type="ECO:0000256" key="5">
    <source>
        <dbReference type="ARBA" id="ARBA00022448"/>
    </source>
</evidence>
<comment type="subcellular location">
    <subcellularLocation>
        <location evidence="2">Cell inner membrane</location>
        <topology evidence="2">Multi-pass membrane protein</topology>
    </subcellularLocation>
</comment>
<dbReference type="NCBIfam" id="TIGR04407">
    <property type="entry name" value="LptF_YjgP"/>
    <property type="match status" value="1"/>
</dbReference>
<dbReference type="InterPro" id="IPR005495">
    <property type="entry name" value="LptG/LptF_permease"/>
</dbReference>
<evidence type="ECO:0000256" key="10">
    <source>
        <dbReference type="ARBA" id="ARBA00023136"/>
    </source>
</evidence>
<dbReference type="PANTHER" id="PTHR33529">
    <property type="entry name" value="SLR0882 PROTEIN-RELATED"/>
    <property type="match status" value="1"/>
</dbReference>
<accession>A0A066RMN3</accession>
<feature type="transmembrane region" description="Helical" evidence="12">
    <location>
        <begin position="52"/>
        <end position="76"/>
    </location>
</feature>
<protein>
    <recommendedName>
        <fullName evidence="4">Lipopolysaccharide export system permease protein LptF</fullName>
    </recommendedName>
</protein>
<evidence type="ECO:0000313" key="13">
    <source>
        <dbReference type="EMBL" id="KDM90386.1"/>
    </source>
</evidence>
<evidence type="ECO:0000256" key="7">
    <source>
        <dbReference type="ARBA" id="ARBA00022519"/>
    </source>
</evidence>
<dbReference type="PANTHER" id="PTHR33529:SF7">
    <property type="entry name" value="LIPOPOLYSACCHARIDE EXPORT SYSTEM PERMEASE PROTEIN LPTF"/>
    <property type="match status" value="1"/>
</dbReference>
<dbReference type="EMBL" id="JMIB01000032">
    <property type="protein sequence ID" value="KDM90386.1"/>
    <property type="molecule type" value="Genomic_DNA"/>
</dbReference>
<evidence type="ECO:0000313" key="14">
    <source>
        <dbReference type="Proteomes" id="UP000027192"/>
    </source>
</evidence>
<keyword evidence="14" id="KW-1185">Reference proteome</keyword>
<evidence type="ECO:0000256" key="6">
    <source>
        <dbReference type="ARBA" id="ARBA00022475"/>
    </source>
</evidence>
<keyword evidence="6" id="KW-1003">Cell membrane</keyword>
<comment type="similarity">
    <text evidence="3">Belongs to the LptF/LptG family.</text>
</comment>
<feature type="transmembrane region" description="Helical" evidence="12">
    <location>
        <begin position="12"/>
        <end position="32"/>
    </location>
</feature>
<dbReference type="InterPro" id="IPR030922">
    <property type="entry name" value="LptF"/>
</dbReference>
<name>A0A066RMN3_9GAMM</name>
<evidence type="ECO:0000256" key="11">
    <source>
        <dbReference type="ARBA" id="ARBA00026081"/>
    </source>
</evidence>
<evidence type="ECO:0000256" key="9">
    <source>
        <dbReference type="ARBA" id="ARBA00022989"/>
    </source>
</evidence>
<feature type="transmembrane region" description="Helical" evidence="12">
    <location>
        <begin position="334"/>
        <end position="355"/>
    </location>
</feature>
<keyword evidence="9 12" id="KW-1133">Transmembrane helix</keyword>
<keyword evidence="5" id="KW-0813">Transport</keyword>
<sequence length="366" mass="40553">MIIVRYLTRETIKSQVSVLFVLFLIFISQKFIRILADATEGSIPGDLVLTLMGLYMPSMAMLMLPLSLYIGILLTFGRLYAESEITVMNATGIGNTFLIRAALWLAIITGSIAAFNALWLAPWSAEKETQVMEQLEADSGLDLLVKGQFQGAPDGRGVVFVDDITEKGGKLHRVFVAQPTANDTLRPSVMFANSGTVSELKDGRQVLDLQDGVRYEGLPTRLDYSITSFDNYQAVIGQRAIKEKNRDWDALPTLALMQRPELAAQAEFQWRMSLVLCIPLLTMVVVPLSAVNPRQGRFAKLVPAVLIYLSYFLAISAAKSAVEDGTLPVGIGLWSINIVMLLVAIALNSWDSLAMRQFREKFRRRG</sequence>
<keyword evidence="8 12" id="KW-0812">Transmembrane</keyword>
<evidence type="ECO:0000256" key="3">
    <source>
        <dbReference type="ARBA" id="ARBA00007725"/>
    </source>
</evidence>
<dbReference type="Pfam" id="PF03739">
    <property type="entry name" value="LptF_LptG"/>
    <property type="match status" value="1"/>
</dbReference>
<keyword evidence="7" id="KW-0997">Cell inner membrane</keyword>
<comment type="subunit">
    <text evidence="11">Component of the lipopolysaccharide transport and assembly complex. The LptBFG transporter is composed of two ATP-binding proteins (LptB) and two transmembrane proteins (LptF and LptG).</text>
</comment>
<gene>
    <name evidence="13" type="ORF">EA58_16790</name>
</gene>
<evidence type="ECO:0000256" key="2">
    <source>
        <dbReference type="ARBA" id="ARBA00004429"/>
    </source>
</evidence>
<evidence type="ECO:0000256" key="4">
    <source>
        <dbReference type="ARBA" id="ARBA00014213"/>
    </source>
</evidence>
<comment type="function">
    <text evidence="1">Part of the ABC transporter complex LptBFG involved in the translocation of lipopolysaccharide (LPS) from the inner membrane to the outer membrane.</text>
</comment>
<comment type="caution">
    <text evidence="13">The sequence shown here is derived from an EMBL/GenBank/DDBJ whole genome shotgun (WGS) entry which is preliminary data.</text>
</comment>
<dbReference type="OrthoDB" id="9778062at2"/>
<feature type="transmembrane region" description="Helical" evidence="12">
    <location>
        <begin position="268"/>
        <end position="289"/>
    </location>
</feature>
<dbReference type="GO" id="GO:0015920">
    <property type="term" value="P:lipopolysaccharide transport"/>
    <property type="evidence" value="ECO:0007669"/>
    <property type="project" value="TreeGrafter"/>
</dbReference>